<dbReference type="AlphaFoldDB" id="A0A1B2HCZ0"/>
<organism evidence="2 3">
    <name type="scientific">Lentzea guizhouensis</name>
    <dbReference type="NCBI Taxonomy" id="1586287"/>
    <lineage>
        <taxon>Bacteria</taxon>
        <taxon>Bacillati</taxon>
        <taxon>Actinomycetota</taxon>
        <taxon>Actinomycetes</taxon>
        <taxon>Pseudonocardiales</taxon>
        <taxon>Pseudonocardiaceae</taxon>
        <taxon>Lentzea</taxon>
    </lineage>
</organism>
<evidence type="ECO:0000313" key="2">
    <source>
        <dbReference type="EMBL" id="ANZ35546.1"/>
    </source>
</evidence>
<dbReference type="EMBL" id="CP016793">
    <property type="protein sequence ID" value="ANZ35546.1"/>
    <property type="molecule type" value="Genomic_DNA"/>
</dbReference>
<feature type="region of interest" description="Disordered" evidence="1">
    <location>
        <begin position="79"/>
        <end position="106"/>
    </location>
</feature>
<keyword evidence="3" id="KW-1185">Reference proteome</keyword>
<dbReference type="KEGG" id="led:BBK82_05080"/>
<feature type="compositionally biased region" description="Basic residues" evidence="1">
    <location>
        <begin position="84"/>
        <end position="106"/>
    </location>
</feature>
<proteinExistence type="predicted"/>
<dbReference type="RefSeq" id="WP_065913956.1">
    <property type="nucleotide sequence ID" value="NZ_CP016793.1"/>
</dbReference>
<reference evidence="2 3" key="1">
    <citation type="submission" date="2016-07" db="EMBL/GenBank/DDBJ databases">
        <title>Complete genome sequence of the Lentzea guizhouensis DHS C013.</title>
        <authorList>
            <person name="Cao C."/>
        </authorList>
    </citation>
    <scope>NUCLEOTIDE SEQUENCE [LARGE SCALE GENOMIC DNA]</scope>
    <source>
        <strain evidence="2 3">DHS C013</strain>
    </source>
</reference>
<evidence type="ECO:0000256" key="1">
    <source>
        <dbReference type="SAM" id="MobiDB-lite"/>
    </source>
</evidence>
<evidence type="ECO:0000313" key="3">
    <source>
        <dbReference type="Proteomes" id="UP000093053"/>
    </source>
</evidence>
<gene>
    <name evidence="2" type="ORF">BBK82_05080</name>
</gene>
<name>A0A1B2HCZ0_9PSEU</name>
<protein>
    <submittedName>
        <fullName evidence="2">Uncharacterized protein</fullName>
    </submittedName>
</protein>
<accession>A0A1B2HCZ0</accession>
<sequence length="106" mass="11937">MGRIPRPKQVGQRFCDLVVRAVDADELLSPAERKAVLDQARTADALLHRLMVGLHQGNAIVAEAVATVVVELGREIAPPQQPRHPLRLHKTCHHRGGTRRRHRRTR</sequence>
<dbReference type="STRING" id="1586287.BBK82_05080"/>
<dbReference type="Proteomes" id="UP000093053">
    <property type="component" value="Chromosome"/>
</dbReference>